<dbReference type="Proteomes" id="UP000192656">
    <property type="component" value="Unassembled WGS sequence"/>
</dbReference>
<dbReference type="EMBL" id="FWXR01000017">
    <property type="protein sequence ID" value="SMD00355.1"/>
    <property type="molecule type" value="Genomic_DNA"/>
</dbReference>
<dbReference type="Pfam" id="PF04828">
    <property type="entry name" value="GFA"/>
    <property type="match status" value="1"/>
</dbReference>
<evidence type="ECO:0000256" key="2">
    <source>
        <dbReference type="ARBA" id="ARBA00022723"/>
    </source>
</evidence>
<dbReference type="OrthoDB" id="7186766at2"/>
<feature type="domain" description="CENP-V/GFA" evidence="5">
    <location>
        <begin position="15"/>
        <end position="125"/>
    </location>
</feature>
<dbReference type="PANTHER" id="PTHR33337">
    <property type="entry name" value="GFA DOMAIN-CONTAINING PROTEIN"/>
    <property type="match status" value="1"/>
</dbReference>
<evidence type="ECO:0000313" key="6">
    <source>
        <dbReference type="EMBL" id="SMD00355.1"/>
    </source>
</evidence>
<proteinExistence type="inferred from homology"/>
<keyword evidence="4" id="KW-0456">Lyase</keyword>
<dbReference type="PANTHER" id="PTHR33337:SF40">
    <property type="entry name" value="CENP-V_GFA DOMAIN-CONTAINING PROTEIN-RELATED"/>
    <property type="match status" value="1"/>
</dbReference>
<evidence type="ECO:0000313" key="7">
    <source>
        <dbReference type="Proteomes" id="UP000192656"/>
    </source>
</evidence>
<accession>A0A1W2DS47</accession>
<keyword evidence="3" id="KW-0862">Zinc</keyword>
<evidence type="ECO:0000256" key="1">
    <source>
        <dbReference type="ARBA" id="ARBA00005495"/>
    </source>
</evidence>
<evidence type="ECO:0000256" key="4">
    <source>
        <dbReference type="ARBA" id="ARBA00023239"/>
    </source>
</evidence>
<dbReference type="GO" id="GO:0016846">
    <property type="term" value="F:carbon-sulfur lyase activity"/>
    <property type="evidence" value="ECO:0007669"/>
    <property type="project" value="InterPro"/>
</dbReference>
<comment type="similarity">
    <text evidence="1">Belongs to the Gfa family.</text>
</comment>
<keyword evidence="2" id="KW-0479">Metal-binding</keyword>
<keyword evidence="7" id="KW-1185">Reference proteome</keyword>
<dbReference type="GO" id="GO:0046872">
    <property type="term" value="F:metal ion binding"/>
    <property type="evidence" value="ECO:0007669"/>
    <property type="project" value="UniProtKB-KW"/>
</dbReference>
<evidence type="ECO:0000256" key="3">
    <source>
        <dbReference type="ARBA" id="ARBA00022833"/>
    </source>
</evidence>
<reference evidence="6 7" key="1">
    <citation type="submission" date="2017-04" db="EMBL/GenBank/DDBJ databases">
        <authorList>
            <person name="Afonso C.L."/>
            <person name="Miller P.J."/>
            <person name="Scott M.A."/>
            <person name="Spackman E."/>
            <person name="Goraichik I."/>
            <person name="Dimitrov K.M."/>
            <person name="Suarez D.L."/>
            <person name="Swayne D.E."/>
        </authorList>
    </citation>
    <scope>NUCLEOTIDE SEQUENCE [LARGE SCALE GENOMIC DNA]</scope>
    <source>
        <strain evidence="6 7">CGMCC 1.10972</strain>
    </source>
</reference>
<dbReference type="PROSITE" id="PS51891">
    <property type="entry name" value="CENP_V_GFA"/>
    <property type="match status" value="1"/>
</dbReference>
<dbReference type="InterPro" id="IPR006913">
    <property type="entry name" value="CENP-V/GFA"/>
</dbReference>
<dbReference type="RefSeq" id="WP_084411625.1">
    <property type="nucleotide sequence ID" value="NZ_FWXR01000017.1"/>
</dbReference>
<name>A0A1W2DS47_9HYPH</name>
<protein>
    <submittedName>
        <fullName evidence="6">Uncharacterized conserved protein</fullName>
    </submittedName>
</protein>
<evidence type="ECO:0000259" key="5">
    <source>
        <dbReference type="PROSITE" id="PS51891"/>
    </source>
</evidence>
<dbReference type="InterPro" id="IPR011057">
    <property type="entry name" value="Mss4-like_sf"/>
</dbReference>
<sequence length="170" mass="18371">MNEPIQPVHMPPLPLTGGCQCGQIRYQISAAPMLYYLCHCTECQRQTASAFGESLRCESETVSITGDLATISWSAASGTKRHGDYCPSCGVRILHRSDARPGNVNVKAGTLDDASWLKPAGHSWTRSKRSFVAIPADDLAYAEGPPDGFTAITARWKAMLEAGRKSPSET</sequence>
<dbReference type="SUPFAM" id="SSF51316">
    <property type="entry name" value="Mss4-like"/>
    <property type="match status" value="1"/>
</dbReference>
<dbReference type="STRING" id="937218.SAMN06297251_11779"/>
<dbReference type="AlphaFoldDB" id="A0A1W2DS47"/>
<organism evidence="6 7">
    <name type="scientific">Fulvimarina manganoxydans</name>
    <dbReference type="NCBI Taxonomy" id="937218"/>
    <lineage>
        <taxon>Bacteria</taxon>
        <taxon>Pseudomonadati</taxon>
        <taxon>Pseudomonadota</taxon>
        <taxon>Alphaproteobacteria</taxon>
        <taxon>Hyphomicrobiales</taxon>
        <taxon>Aurantimonadaceae</taxon>
        <taxon>Fulvimarina</taxon>
    </lineage>
</organism>
<gene>
    <name evidence="6" type="ORF">SAMN06297251_11779</name>
</gene>
<dbReference type="Gene3D" id="3.90.1590.10">
    <property type="entry name" value="glutathione-dependent formaldehyde- activating enzyme (gfa)"/>
    <property type="match status" value="1"/>
</dbReference>